<evidence type="ECO:0000313" key="2">
    <source>
        <dbReference type="Proteomes" id="UP001595710"/>
    </source>
</evidence>
<dbReference type="Proteomes" id="UP001595710">
    <property type="component" value="Unassembled WGS sequence"/>
</dbReference>
<organism evidence="1 2">
    <name type="scientific">Reinekea marina</name>
    <dbReference type="NCBI Taxonomy" id="1310421"/>
    <lineage>
        <taxon>Bacteria</taxon>
        <taxon>Pseudomonadati</taxon>
        <taxon>Pseudomonadota</taxon>
        <taxon>Gammaproteobacteria</taxon>
        <taxon>Oceanospirillales</taxon>
        <taxon>Saccharospirillaceae</taxon>
        <taxon>Reinekea</taxon>
    </lineage>
</organism>
<keyword evidence="2" id="KW-1185">Reference proteome</keyword>
<sequence>MTAFTLSTSDSLKEALAQREDVLSANHAIRLHRAISWLKSAEQAQSLDIEFISLWISFSACFCVDEVGDEPLETLESFQQFIELIVNHDEEQKIYSCLWEEYSGHVKSLVKNPFVFLPFWHAQRNGTNYWQAEFDQSSIKALNALSRKRVPELCSIVLDRLFVLRNQIVHGGATFEGRVNREQVRDGAGLLGTLVPLFIEIMLSAGEEDWGDVRYPVINRH</sequence>
<name>A0ABV7WWJ8_9GAMM</name>
<accession>A0ABV7WWJ8</accession>
<gene>
    <name evidence="1" type="ORF">ACFOND_13895</name>
</gene>
<comment type="caution">
    <text evidence="1">The sequence shown here is derived from an EMBL/GenBank/DDBJ whole genome shotgun (WGS) entry which is preliminary data.</text>
</comment>
<reference evidence="2" key="1">
    <citation type="journal article" date="2019" name="Int. J. Syst. Evol. Microbiol.">
        <title>The Global Catalogue of Microorganisms (GCM) 10K type strain sequencing project: providing services to taxonomists for standard genome sequencing and annotation.</title>
        <authorList>
            <consortium name="The Broad Institute Genomics Platform"/>
            <consortium name="The Broad Institute Genome Sequencing Center for Infectious Disease"/>
            <person name="Wu L."/>
            <person name="Ma J."/>
        </authorList>
    </citation>
    <scope>NUCLEOTIDE SEQUENCE [LARGE SCALE GENOMIC DNA]</scope>
    <source>
        <strain evidence="2">CECT 8288</strain>
    </source>
</reference>
<proteinExistence type="predicted"/>
<evidence type="ECO:0000313" key="1">
    <source>
        <dbReference type="EMBL" id="MFC3702729.1"/>
    </source>
</evidence>
<dbReference type="RefSeq" id="WP_290282135.1">
    <property type="nucleotide sequence ID" value="NZ_JAUFQI010000001.1"/>
</dbReference>
<dbReference type="EMBL" id="JBHRYN010000020">
    <property type="protein sequence ID" value="MFC3702729.1"/>
    <property type="molecule type" value="Genomic_DNA"/>
</dbReference>
<protein>
    <submittedName>
        <fullName evidence="1">HEPN domain-containing protein</fullName>
    </submittedName>
</protein>